<dbReference type="EMBL" id="MIHC01000025">
    <property type="protein sequence ID" value="ODR05124.1"/>
    <property type="molecule type" value="Genomic_DNA"/>
</dbReference>
<dbReference type="InterPro" id="IPR023129">
    <property type="entry name" value="MTH889-like_dom_sf"/>
</dbReference>
<evidence type="ECO:0000313" key="1">
    <source>
        <dbReference type="EMBL" id="ODR05124.1"/>
    </source>
</evidence>
<reference evidence="2" key="1">
    <citation type="submission" date="2016-09" db="EMBL/GenBank/DDBJ databases">
        <authorList>
            <person name="Greninger A.L."/>
            <person name="Jerome K.R."/>
            <person name="Mcnair B."/>
            <person name="Wallis C."/>
            <person name="Fang F."/>
        </authorList>
    </citation>
    <scope>NUCLEOTIDE SEQUENCE [LARGE SCALE GENOMIC DNA]</scope>
    <source>
        <strain evidence="2">BC1_M4</strain>
    </source>
</reference>
<evidence type="ECO:0008006" key="3">
    <source>
        <dbReference type="Google" id="ProtNLM"/>
    </source>
</evidence>
<gene>
    <name evidence="1" type="ORF">BHQ21_15260</name>
</gene>
<proteinExistence type="predicted"/>
<dbReference type="Pfam" id="PF02680">
    <property type="entry name" value="DUF211"/>
    <property type="match status" value="1"/>
</dbReference>
<sequence>MNIRRMQLDVDKAITRPDLLELAAAINEVSGVEALNITVAEIDLETVGLEVTVEGESIDAAQLMKQIEKAGAAVHSIDELVVGERIIERVPRTR</sequence>
<comment type="caution">
    <text evidence="1">The sequence shown here is derived from an EMBL/GenBank/DDBJ whole genome shotgun (WGS) entry which is preliminary data.</text>
</comment>
<dbReference type="PANTHER" id="PTHR42240:SF1">
    <property type="entry name" value="DUF211 DOMAIN-CONTAINING PROTEIN"/>
    <property type="match status" value="1"/>
</dbReference>
<dbReference type="SUPFAM" id="SSF160363">
    <property type="entry name" value="MTH889-like"/>
    <property type="match status" value="1"/>
</dbReference>
<dbReference type="PANTHER" id="PTHR42240">
    <property type="entry name" value="DUF211 DOMAIN-CONTAINING PROTEIN"/>
    <property type="match status" value="1"/>
</dbReference>
<organism evidence="1 2">
    <name type="scientific">Mycobacterium sherrisii</name>
    <dbReference type="NCBI Taxonomy" id="243061"/>
    <lineage>
        <taxon>Bacteria</taxon>
        <taxon>Bacillati</taxon>
        <taxon>Actinomycetota</taxon>
        <taxon>Actinomycetes</taxon>
        <taxon>Mycobacteriales</taxon>
        <taxon>Mycobacteriaceae</taxon>
        <taxon>Mycobacterium</taxon>
        <taxon>Mycobacterium simiae complex</taxon>
    </lineage>
</organism>
<dbReference type="InterPro" id="IPR003831">
    <property type="entry name" value="DUF211"/>
</dbReference>
<accession>A0A1E3SSJ8</accession>
<keyword evidence="2" id="KW-1185">Reference proteome</keyword>
<name>A0A1E3SSJ8_9MYCO</name>
<protein>
    <recommendedName>
        <fullName evidence="3">DUF211 domain-containing protein</fullName>
    </recommendedName>
</protein>
<dbReference type="AlphaFoldDB" id="A0A1E3SSJ8"/>
<dbReference type="Proteomes" id="UP000094224">
    <property type="component" value="Unassembled WGS sequence"/>
</dbReference>
<dbReference type="RefSeq" id="WP_069401122.1">
    <property type="nucleotide sequence ID" value="NZ_MIHC01000025.1"/>
</dbReference>
<evidence type="ECO:0000313" key="2">
    <source>
        <dbReference type="Proteomes" id="UP000094224"/>
    </source>
</evidence>
<dbReference type="Gene3D" id="3.30.70.1340">
    <property type="entry name" value="MTH889-like domain"/>
    <property type="match status" value="1"/>
</dbReference>